<keyword evidence="2" id="KW-1185">Reference proteome</keyword>
<protein>
    <submittedName>
        <fullName evidence="1">Uncharacterized protein</fullName>
    </submittedName>
</protein>
<accession>A0AAW0FVB2</accession>
<evidence type="ECO:0000313" key="1">
    <source>
        <dbReference type="EMBL" id="KAK7685493.1"/>
    </source>
</evidence>
<comment type="caution">
    <text evidence="1">The sequence shown here is derived from an EMBL/GenBank/DDBJ whole genome shotgun (WGS) entry which is preliminary data.</text>
</comment>
<dbReference type="EMBL" id="JASBNA010000020">
    <property type="protein sequence ID" value="KAK7685493.1"/>
    <property type="molecule type" value="Genomic_DNA"/>
</dbReference>
<evidence type="ECO:0000313" key="2">
    <source>
        <dbReference type="Proteomes" id="UP001385951"/>
    </source>
</evidence>
<dbReference type="Proteomes" id="UP001385951">
    <property type="component" value="Unassembled WGS sequence"/>
</dbReference>
<proteinExistence type="predicted"/>
<name>A0AAW0FVB2_9APHY</name>
<dbReference type="AlphaFoldDB" id="A0AAW0FVB2"/>
<sequence>MQRHIHYPEALEPFMAETAAEQAMNVSPPAYGDLTLSPNVDDSGEVVDLGYQYTPWTTEAKVQQTPVLHPSLVNVTFEWDMHLDPFEDSNSISLALAEKPFVTPIPESVQVYIGGWNFSPDGTTIGDLLRGLHDCVMKPLTPTECAAFPQQAKHTPTLRLDQLGDSRFRGFEIVNYLDDELYLTLLTESSVPSQAN</sequence>
<reference evidence="1 2" key="1">
    <citation type="submission" date="2022-09" db="EMBL/GenBank/DDBJ databases">
        <authorList>
            <person name="Palmer J.M."/>
        </authorList>
    </citation>
    <scope>NUCLEOTIDE SEQUENCE [LARGE SCALE GENOMIC DNA]</scope>
    <source>
        <strain evidence="1 2">DSM 7382</strain>
    </source>
</reference>
<gene>
    <name evidence="1" type="ORF">QCA50_011357</name>
</gene>
<organism evidence="1 2">
    <name type="scientific">Cerrena zonata</name>
    <dbReference type="NCBI Taxonomy" id="2478898"/>
    <lineage>
        <taxon>Eukaryota</taxon>
        <taxon>Fungi</taxon>
        <taxon>Dikarya</taxon>
        <taxon>Basidiomycota</taxon>
        <taxon>Agaricomycotina</taxon>
        <taxon>Agaricomycetes</taxon>
        <taxon>Polyporales</taxon>
        <taxon>Cerrenaceae</taxon>
        <taxon>Cerrena</taxon>
    </lineage>
</organism>